<dbReference type="Gene3D" id="3.90.640.10">
    <property type="entry name" value="Actin, Chain A, domain 4"/>
    <property type="match status" value="1"/>
</dbReference>
<dbReference type="Proteomes" id="UP000019335">
    <property type="component" value="Chromosome 5"/>
</dbReference>
<accession>W7U6E6</accession>
<keyword evidence="6" id="KW-0206">Cytoskeleton</keyword>
<dbReference type="AlphaFoldDB" id="W7U6E6"/>
<comment type="caution">
    <text evidence="9">The sequence shown here is derived from an EMBL/GenBank/DDBJ whole genome shotgun (WGS) entry which is preliminary data.</text>
</comment>
<dbReference type="GO" id="GO:0016787">
    <property type="term" value="F:hydrolase activity"/>
    <property type="evidence" value="ECO:0007669"/>
    <property type="project" value="UniProtKB-KW"/>
</dbReference>
<dbReference type="PROSITE" id="PS01132">
    <property type="entry name" value="ACTINS_ACT_LIKE"/>
    <property type="match status" value="1"/>
</dbReference>
<evidence type="ECO:0000313" key="10">
    <source>
        <dbReference type="Proteomes" id="UP000019335"/>
    </source>
</evidence>
<evidence type="ECO:0000256" key="4">
    <source>
        <dbReference type="ARBA" id="ARBA00022801"/>
    </source>
</evidence>
<dbReference type="GO" id="GO:0005524">
    <property type="term" value="F:ATP binding"/>
    <property type="evidence" value="ECO:0007669"/>
    <property type="project" value="UniProtKB-KW"/>
</dbReference>
<evidence type="ECO:0000256" key="8">
    <source>
        <dbReference type="ARBA" id="ARBA00049360"/>
    </source>
</evidence>
<name>W7U6E6_9STRA</name>
<evidence type="ECO:0000313" key="9">
    <source>
        <dbReference type="EMBL" id="EWM28289.1"/>
    </source>
</evidence>
<reference evidence="9 10" key="1">
    <citation type="journal article" date="2014" name="Mol. Plant">
        <title>Chromosome Scale Genome Assembly and Transcriptome Profiling of Nannochloropsis gaditana in Nitrogen Depletion.</title>
        <authorList>
            <person name="Corteggiani Carpinelli E."/>
            <person name="Telatin A."/>
            <person name="Vitulo N."/>
            <person name="Forcato C."/>
            <person name="D'Angelo M."/>
            <person name="Schiavon R."/>
            <person name="Vezzi A."/>
            <person name="Giacometti G.M."/>
            <person name="Morosinotto T."/>
            <person name="Valle G."/>
        </authorList>
    </citation>
    <scope>NUCLEOTIDE SEQUENCE [LARGE SCALE GENOMIC DNA]</scope>
    <source>
        <strain evidence="9 10">B-31</strain>
    </source>
</reference>
<dbReference type="EMBL" id="AZIL01000352">
    <property type="protein sequence ID" value="EWM28289.1"/>
    <property type="molecule type" value="Genomic_DNA"/>
</dbReference>
<keyword evidence="4" id="KW-0378">Hydrolase</keyword>
<evidence type="ECO:0000256" key="7">
    <source>
        <dbReference type="ARBA" id="ARBA00038483"/>
    </source>
</evidence>
<sequence length="375" mass="41708">MEGISNQPIVIDNGTGTLKAGFAGGDRPRVVFSSAVGRPKHVRIMPGGALEGVDLCVGKKLQEHRGAFRWSYPMEHGVVVDWQEMEQVWGHLYSRDNLNVPSEDHPVLLTEAPLNPLVNREKASEVLFESFNVPAIFLAPQAILSLYASGRTTGVVLDSGDGVSHVVPVYEGFALPHAISRTDVAGRDVTDHLQLLLRRSGYKLHTSAEKDIVRQIKEEKCYLSFDPRKEEEAPPQPDTFRLPDGTHILMGSERFRAPEILFQPELIGSEEKGVHECVIQSIMKADLDLRKAFFGQIVLAGGSTVFPGYGDRLLNETRKLAPRDVKIRISAPPERKYSTWIGGSILASLSTFKSLWITQRDYQEHGNQIVHTRTL</sequence>
<comment type="subcellular location">
    <subcellularLocation>
        <location evidence="1">Cytoplasm</location>
        <location evidence="1">Cytoskeleton</location>
    </subcellularLocation>
</comment>
<evidence type="ECO:0000256" key="5">
    <source>
        <dbReference type="ARBA" id="ARBA00022840"/>
    </source>
</evidence>
<evidence type="ECO:0000256" key="1">
    <source>
        <dbReference type="ARBA" id="ARBA00004245"/>
    </source>
</evidence>
<keyword evidence="10" id="KW-1185">Reference proteome</keyword>
<dbReference type="SUPFAM" id="SSF53067">
    <property type="entry name" value="Actin-like ATPase domain"/>
    <property type="match status" value="2"/>
</dbReference>
<evidence type="ECO:0000256" key="6">
    <source>
        <dbReference type="ARBA" id="ARBA00023212"/>
    </source>
</evidence>
<dbReference type="OrthoDB" id="5132116at2759"/>
<evidence type="ECO:0000256" key="3">
    <source>
        <dbReference type="ARBA" id="ARBA00022741"/>
    </source>
</evidence>
<organism evidence="9 10">
    <name type="scientific">Nannochloropsis gaditana</name>
    <dbReference type="NCBI Taxonomy" id="72520"/>
    <lineage>
        <taxon>Eukaryota</taxon>
        <taxon>Sar</taxon>
        <taxon>Stramenopiles</taxon>
        <taxon>Ochrophyta</taxon>
        <taxon>Eustigmatophyceae</taxon>
        <taxon>Eustigmatales</taxon>
        <taxon>Monodopsidaceae</taxon>
        <taxon>Nannochloropsis</taxon>
    </lineage>
</organism>
<comment type="catalytic activity">
    <reaction evidence="8">
        <text>ATP + H2O = ADP + phosphate + H(+)</text>
        <dbReference type="Rhea" id="RHEA:13065"/>
        <dbReference type="ChEBI" id="CHEBI:15377"/>
        <dbReference type="ChEBI" id="CHEBI:15378"/>
        <dbReference type="ChEBI" id="CHEBI:30616"/>
        <dbReference type="ChEBI" id="CHEBI:43474"/>
        <dbReference type="ChEBI" id="CHEBI:456216"/>
    </reaction>
</comment>
<dbReference type="GO" id="GO:0005856">
    <property type="term" value="C:cytoskeleton"/>
    <property type="evidence" value="ECO:0007669"/>
    <property type="project" value="UniProtKB-SubCell"/>
</dbReference>
<keyword evidence="3" id="KW-0547">Nucleotide-binding</keyword>
<dbReference type="FunFam" id="3.90.640.10:FF:000008">
    <property type="entry name" value="alpha-centractin isoform X1"/>
    <property type="match status" value="1"/>
</dbReference>
<dbReference type="InterPro" id="IPR020902">
    <property type="entry name" value="Actin/actin-like_CS"/>
</dbReference>
<dbReference type="FunFam" id="3.30.420.40:FF:000188">
    <property type="entry name" value="Actin like 6B"/>
    <property type="match status" value="1"/>
</dbReference>
<dbReference type="InterPro" id="IPR004000">
    <property type="entry name" value="Actin"/>
</dbReference>
<proteinExistence type="inferred from homology"/>
<dbReference type="FunFam" id="3.30.420.40:FF:000058">
    <property type="entry name" value="Putative actin-related protein 5"/>
    <property type="match status" value="1"/>
</dbReference>
<dbReference type="Pfam" id="PF00022">
    <property type="entry name" value="Actin"/>
    <property type="match status" value="1"/>
</dbReference>
<dbReference type="InterPro" id="IPR043129">
    <property type="entry name" value="ATPase_NBD"/>
</dbReference>
<comment type="similarity">
    <text evidence="7">Belongs to the actin family. ARP1 subfamily.</text>
</comment>
<dbReference type="PANTHER" id="PTHR11937">
    <property type="entry name" value="ACTIN"/>
    <property type="match status" value="1"/>
</dbReference>
<dbReference type="CDD" id="cd10216">
    <property type="entry name" value="ASKHA_NBD_Arp1"/>
    <property type="match status" value="1"/>
</dbReference>
<gene>
    <name evidence="9" type="ORF">Naga_100004g122</name>
</gene>
<evidence type="ECO:0000256" key="2">
    <source>
        <dbReference type="ARBA" id="ARBA00022490"/>
    </source>
</evidence>
<keyword evidence="2" id="KW-0963">Cytoplasm</keyword>
<protein>
    <submittedName>
        <fullName evidence="9">Arp1 actin-related protein 1 centractin beta</fullName>
    </submittedName>
</protein>
<dbReference type="SMART" id="SM00268">
    <property type="entry name" value="ACTIN"/>
    <property type="match status" value="1"/>
</dbReference>
<keyword evidence="5" id="KW-0067">ATP-binding</keyword>
<dbReference type="Gene3D" id="3.30.420.40">
    <property type="match status" value="2"/>
</dbReference>
<dbReference type="PRINTS" id="PR00190">
    <property type="entry name" value="ACTIN"/>
</dbReference>